<keyword evidence="3" id="KW-0998">Cell outer membrane</keyword>
<reference evidence="7" key="1">
    <citation type="submission" date="2016-11" db="EMBL/GenBank/DDBJ databases">
        <authorList>
            <person name="Varghese N."/>
            <person name="Submissions S."/>
        </authorList>
    </citation>
    <scope>NUCLEOTIDE SEQUENCE [LARGE SCALE GENOMIC DNA]</scope>
    <source>
        <strain evidence="7">DSM 26898</strain>
    </source>
</reference>
<keyword evidence="3" id="KW-0812">Transmembrane</keyword>
<keyword evidence="3" id="KW-0813">Transport</keyword>
<gene>
    <name evidence="6" type="ORF">SAMN05444408_104187</name>
</gene>
<protein>
    <submittedName>
        <fullName evidence="6">TonB-dependent outer membrane receptor, SusC/RagA subfamily, signature region</fullName>
    </submittedName>
</protein>
<comment type="similarity">
    <text evidence="3">Belongs to the TonB-dependent receptor family.</text>
</comment>
<dbReference type="Pfam" id="PF07678">
    <property type="entry name" value="TED_complement"/>
    <property type="match status" value="1"/>
</dbReference>
<dbReference type="InterPro" id="IPR050473">
    <property type="entry name" value="A2M/Complement_sys"/>
</dbReference>
<dbReference type="OrthoDB" id="679547at2"/>
<evidence type="ECO:0000256" key="4">
    <source>
        <dbReference type="SAM" id="SignalP"/>
    </source>
</evidence>
<feature type="signal peptide" evidence="4">
    <location>
        <begin position="1"/>
        <end position="23"/>
    </location>
</feature>
<dbReference type="SMART" id="SM01419">
    <property type="entry name" value="Thiol-ester_cl"/>
    <property type="match status" value="1"/>
</dbReference>
<keyword evidence="6" id="KW-0675">Receptor</keyword>
<dbReference type="GO" id="GO:0005615">
    <property type="term" value="C:extracellular space"/>
    <property type="evidence" value="ECO:0007669"/>
    <property type="project" value="InterPro"/>
</dbReference>
<dbReference type="Gene3D" id="1.50.10.20">
    <property type="match status" value="1"/>
</dbReference>
<dbReference type="PROSITE" id="PS52016">
    <property type="entry name" value="TONB_DEPENDENT_REC_3"/>
    <property type="match status" value="1"/>
</dbReference>
<dbReference type="InterPro" id="IPR036595">
    <property type="entry name" value="A-macroglobulin_rcpt-bd_sf"/>
</dbReference>
<evidence type="ECO:0000313" key="6">
    <source>
        <dbReference type="EMBL" id="SHE80621.1"/>
    </source>
</evidence>
<dbReference type="GO" id="GO:0004866">
    <property type="term" value="F:endopeptidase inhibitor activity"/>
    <property type="evidence" value="ECO:0007669"/>
    <property type="project" value="InterPro"/>
</dbReference>
<dbReference type="PANTHER" id="PTHR11412">
    <property type="entry name" value="MACROGLOBULIN / COMPLEMENT"/>
    <property type="match status" value="1"/>
</dbReference>
<accession>A0A1M4WH47</accession>
<feature type="domain" description="Alpha-2-macroglobulin" evidence="5">
    <location>
        <begin position="849"/>
        <end position="939"/>
    </location>
</feature>
<dbReference type="Pfam" id="PF07715">
    <property type="entry name" value="Plug"/>
    <property type="match status" value="1"/>
</dbReference>
<dbReference type="Proteomes" id="UP000184236">
    <property type="component" value="Unassembled WGS sequence"/>
</dbReference>
<dbReference type="RefSeq" id="WP_072884200.1">
    <property type="nucleotide sequence ID" value="NZ_FQVO01000004.1"/>
</dbReference>
<comment type="subcellular location">
    <subcellularLocation>
        <location evidence="3">Cell outer membrane</location>
        <topology evidence="3">Multi-pass membrane protein</topology>
    </subcellularLocation>
</comment>
<organism evidence="6 7">
    <name type="scientific">Chryseobacterium takakiae</name>
    <dbReference type="NCBI Taxonomy" id="1302685"/>
    <lineage>
        <taxon>Bacteria</taxon>
        <taxon>Pseudomonadati</taxon>
        <taxon>Bacteroidota</taxon>
        <taxon>Flavobacteriia</taxon>
        <taxon>Flavobacteriales</taxon>
        <taxon>Weeksellaceae</taxon>
        <taxon>Chryseobacterium group</taxon>
        <taxon>Chryseobacterium</taxon>
    </lineage>
</organism>
<evidence type="ECO:0000313" key="7">
    <source>
        <dbReference type="Proteomes" id="UP000184236"/>
    </source>
</evidence>
<evidence type="ECO:0000256" key="3">
    <source>
        <dbReference type="PROSITE-ProRule" id="PRU01360"/>
    </source>
</evidence>
<evidence type="ECO:0000256" key="2">
    <source>
        <dbReference type="ARBA" id="ARBA00022966"/>
    </source>
</evidence>
<name>A0A1M4WH47_9FLAO</name>
<keyword evidence="1 4" id="KW-0732">Signal</keyword>
<evidence type="ECO:0000259" key="5">
    <source>
        <dbReference type="SMART" id="SM01360"/>
    </source>
</evidence>
<dbReference type="STRING" id="1302685.SAMN05444408_104187"/>
<dbReference type="NCBIfam" id="TIGR04057">
    <property type="entry name" value="SusC_RagA_signa"/>
    <property type="match status" value="1"/>
</dbReference>
<dbReference type="InterPro" id="IPR012910">
    <property type="entry name" value="Plug_dom"/>
</dbReference>
<dbReference type="InterPro" id="IPR047565">
    <property type="entry name" value="Alpha-macroglob_thiol-ester_cl"/>
</dbReference>
<dbReference type="EMBL" id="FQVO01000004">
    <property type="protein sequence ID" value="SHE80621.1"/>
    <property type="molecule type" value="Genomic_DNA"/>
</dbReference>
<dbReference type="Gene3D" id="2.60.40.690">
    <property type="entry name" value="Alpha-macroglobulin, receptor-binding domain"/>
    <property type="match status" value="1"/>
</dbReference>
<dbReference type="PANTHER" id="PTHR11412:SF136">
    <property type="entry name" value="CD109 ANTIGEN"/>
    <property type="match status" value="1"/>
</dbReference>
<dbReference type="Gene3D" id="2.60.40.1930">
    <property type="match status" value="1"/>
</dbReference>
<dbReference type="InterPro" id="IPR001599">
    <property type="entry name" value="Macroglobln_a2"/>
</dbReference>
<dbReference type="SUPFAM" id="SSF48239">
    <property type="entry name" value="Terpenoid cyclases/Protein prenyltransferases"/>
    <property type="match status" value="1"/>
</dbReference>
<dbReference type="SUPFAM" id="SSF56935">
    <property type="entry name" value="Porins"/>
    <property type="match status" value="1"/>
</dbReference>
<dbReference type="Gene3D" id="2.170.130.10">
    <property type="entry name" value="TonB-dependent receptor, plug domain"/>
    <property type="match status" value="1"/>
</dbReference>
<dbReference type="CDD" id="cd02891">
    <property type="entry name" value="A2M_like"/>
    <property type="match status" value="1"/>
</dbReference>
<proteinExistence type="inferred from homology"/>
<dbReference type="SMART" id="SM01360">
    <property type="entry name" value="A2M"/>
    <property type="match status" value="1"/>
</dbReference>
<dbReference type="Pfam" id="PF00207">
    <property type="entry name" value="A2M"/>
    <property type="match status" value="1"/>
</dbReference>
<keyword evidence="3" id="KW-1134">Transmembrane beta strand</keyword>
<dbReference type="InterPro" id="IPR008930">
    <property type="entry name" value="Terpenoid_cyclase/PrenylTrfase"/>
</dbReference>
<dbReference type="InterPro" id="IPR037066">
    <property type="entry name" value="Plug_dom_sf"/>
</dbReference>
<evidence type="ECO:0000256" key="1">
    <source>
        <dbReference type="ARBA" id="ARBA00022729"/>
    </source>
</evidence>
<dbReference type="GO" id="GO:0009279">
    <property type="term" value="C:cell outer membrane"/>
    <property type="evidence" value="ECO:0007669"/>
    <property type="project" value="UniProtKB-SubCell"/>
</dbReference>
<keyword evidence="7" id="KW-1185">Reference proteome</keyword>
<keyword evidence="2" id="KW-0882">Thioester bond</keyword>
<sequence>MNFKIISFVSGLLFLVFASFFKAQEPFKNFEKEKTYIQTSHVFYKPGEEMYFKIYTVQGENNLPANQSKTVNFELVDPGGSVVKKAKYEIINGYSEGYFYFNSDMKGGIYKLRAFTNWMQNEDEKNVFEKEITLQKIVSPRILMKLEFPKKGYGAGDEGFADFSMRSLSNLPIPFYEGNFTVQHHGETISEGKFITDKEGKNQLKFKLPTVLKSSDALLNIKINFDGFTESISRNIPIVLNNLDVQFMPEGGTLINGIEQNIAYKILDEYGKPVDATLEIFNRNHQKVAETSAYHFGMGNFYFTPERAESYYAKVLKPGNISTVYQFPAAKDGGVVLNLKKENRKIYFKIISTEEKTLTIKGSFRGKEMYHRIIPVKNGAAQLEIPENELPAGICRFTVFEDNVPLAERIVFANENRQMTVKVKPVKQNYLPREKVVLNIETTDENNNPVPANVALSVVDDKLWTYADDKQNHIISWLLLDSELKGKIERPQFYFDKKEEKRCKSLDLVMLTNGYRYFEMTPEVLQKKKYKYLPEKKNPVYGIVEDENGKPVKADVFLVRDSIILKQTTSEDGLFYFYDLSKKYPLKLIAKSHQPKQQVKIRILSYKLPVNPLGKKTINNIDIEEIVKETLKEEKKVSDDEAKKSTYSIENKQNTSVLNKKGISDTIKSQEIEEVIVLGYSQTLTKKYSTVASNVVENNEFGTPELSSILSGKAAGIVVSPSGQPGGYINVQIRGNTSLANKTPLYIVDGVPVENFKTTINPNDINSLTVLKDAAATSIYGNRGANGVVIINSYKNNRSKIKFDITPRSYYALLNIPRDSLVSYEYSRRFSYPVYTTANTAYRYDYRETLYWNPVVETGKDGKAQVEFYNSDANSAFRIITEGISSSGQIGRDETTYAAQSLISIDAKLPQYVTRTDEMIIPVVVKNNSPETRKMVMDVIVPNRVSLVESDSAITLKPLESGKLFVKIRTNEVIASNIQFTIRSGDFRETMILPFKVEEKGFPYHHSIINNKTESISINIPDYIDGSFYSSYYVYENTALQMFEDIERLKREPHGCFEQLSSTVYPNTFILDYLKLSKKITPETEVQVIRNLKKGFQKMLSYRNRDGGFSYFGSSESDVSLSAFALLEFKDLKKYINIEPKIIQDLTAFILSKKNQNGIFEVRRDYEKNEAFSDFAWSRNMYVLYALSKTGIRNLDEAYEISLKRAVAKKDSYQLALMANIAANLGKNNEYQKLIEILNKQFNERNIKTKITFTGSGGFSANSETMALYLTALQKDRKVNMLKIAEIADELINLNGYYGFGSTQATTLALEALSSFFTENEKLYGTEKPFITINNAEIKANNSVASAYKTGGNTLNINYPSGKGLPYKLDYGFYTLKAPQNADIPVTMTTSLSSEKAKTGDTNRMTVKVSNKVNNKLPMVTAKIGIPAGLTLQNALLKDLLDKKQFSYYEIFDNYLVLYWEHFNANETKTINLDLKVEFAGEYTGKAGNVYLYYMPEKKFWNEGINVKIQP</sequence>
<dbReference type="InterPro" id="IPR011626">
    <property type="entry name" value="Alpha-macroglobulin_TED"/>
</dbReference>
<feature type="chain" id="PRO_5012567345" evidence="4">
    <location>
        <begin position="24"/>
        <end position="1511"/>
    </location>
</feature>
<dbReference type="InterPro" id="IPR039426">
    <property type="entry name" value="TonB-dep_rcpt-like"/>
</dbReference>
<keyword evidence="3" id="KW-0472">Membrane</keyword>
<dbReference type="InterPro" id="IPR023997">
    <property type="entry name" value="TonB-dep_OMP_SusC/RagA_CS"/>
</dbReference>